<keyword evidence="2" id="KW-0808">Transferase</keyword>
<dbReference type="Gene3D" id="3.40.50.2000">
    <property type="entry name" value="Glycogen Phosphorylase B"/>
    <property type="match status" value="2"/>
</dbReference>
<dbReference type="RefSeq" id="WP_248150654.1">
    <property type="nucleotide sequence ID" value="NZ_BAAAOF010000003.1"/>
</dbReference>
<sequence>MTSRLLLFTNDYPYASGDAVFVEKEIRDLAATFDDVVVFCHARDTSAGVVEMPGNVALGGNLFVPVPEDRIWTPLTPRYLGLIARAAWAELRAGRLLRHARLFLMAARVGVTQANRRAVRDAVAGADRIVAYGFWGMGGGLAVPWVRGVDARVVRVHGYDLYEYRSASGYLPFRPFLFDRADRILTISQDGARYVAERHPQRGVAAKIRVSRLGVPGPRVLERSPRAGERLVVSCSAVSDLKRVGLILSALKVLPGLSADRPVRWVHFGDGPLADELAAAAAELPEGLTVELAGRTPNAAVTDFYDTTRVDVFVNASTTEGVPVSIMEAIARGIPIVATSVGGTPEIVGPDLGTGELVPREVSARALAEVIRAVLDAPDDAYRPRRLWEREFDVQVTGPRAAELVRTAGEAS</sequence>
<gene>
    <name evidence="4" type="ORF">GCM10009775_18470</name>
</gene>
<dbReference type="InterPro" id="IPR050194">
    <property type="entry name" value="Glycosyltransferase_grp1"/>
</dbReference>
<protein>
    <recommendedName>
        <fullName evidence="1">D-inositol 3-phosphate glycosyltransferase</fullName>
    </recommendedName>
</protein>
<evidence type="ECO:0000256" key="2">
    <source>
        <dbReference type="ARBA" id="ARBA00022679"/>
    </source>
</evidence>
<comment type="caution">
    <text evidence="4">The sequence shown here is derived from an EMBL/GenBank/DDBJ whole genome shotgun (WGS) entry which is preliminary data.</text>
</comment>
<dbReference type="PANTHER" id="PTHR45947">
    <property type="entry name" value="SULFOQUINOVOSYL TRANSFERASE SQD2"/>
    <property type="match status" value="1"/>
</dbReference>
<name>A0ABN2PNC4_9MICO</name>
<accession>A0ABN2PNC4</accession>
<evidence type="ECO:0000313" key="4">
    <source>
        <dbReference type="EMBL" id="GAA1926587.1"/>
    </source>
</evidence>
<dbReference type="SUPFAM" id="SSF53756">
    <property type="entry name" value="UDP-Glycosyltransferase/glycogen phosphorylase"/>
    <property type="match status" value="1"/>
</dbReference>
<proteinExistence type="predicted"/>
<organism evidence="4 5">
    <name type="scientific">Microbacterium aoyamense</name>
    <dbReference type="NCBI Taxonomy" id="344166"/>
    <lineage>
        <taxon>Bacteria</taxon>
        <taxon>Bacillati</taxon>
        <taxon>Actinomycetota</taxon>
        <taxon>Actinomycetes</taxon>
        <taxon>Micrococcales</taxon>
        <taxon>Microbacteriaceae</taxon>
        <taxon>Microbacterium</taxon>
    </lineage>
</organism>
<feature type="domain" description="Glycosyl transferase family 1" evidence="3">
    <location>
        <begin position="228"/>
        <end position="380"/>
    </location>
</feature>
<evidence type="ECO:0000259" key="3">
    <source>
        <dbReference type="Pfam" id="PF00534"/>
    </source>
</evidence>
<dbReference type="Proteomes" id="UP001501343">
    <property type="component" value="Unassembled WGS sequence"/>
</dbReference>
<evidence type="ECO:0000256" key="1">
    <source>
        <dbReference type="ARBA" id="ARBA00021292"/>
    </source>
</evidence>
<keyword evidence="5" id="KW-1185">Reference proteome</keyword>
<dbReference type="EMBL" id="BAAAOF010000003">
    <property type="protein sequence ID" value="GAA1926587.1"/>
    <property type="molecule type" value="Genomic_DNA"/>
</dbReference>
<dbReference type="PANTHER" id="PTHR45947:SF3">
    <property type="entry name" value="SULFOQUINOVOSYL TRANSFERASE SQD2"/>
    <property type="match status" value="1"/>
</dbReference>
<dbReference type="InterPro" id="IPR001296">
    <property type="entry name" value="Glyco_trans_1"/>
</dbReference>
<evidence type="ECO:0000313" key="5">
    <source>
        <dbReference type="Proteomes" id="UP001501343"/>
    </source>
</evidence>
<dbReference type="Pfam" id="PF00534">
    <property type="entry name" value="Glycos_transf_1"/>
    <property type="match status" value="1"/>
</dbReference>
<reference evidence="4 5" key="1">
    <citation type="journal article" date="2019" name="Int. J. Syst. Evol. Microbiol.">
        <title>The Global Catalogue of Microorganisms (GCM) 10K type strain sequencing project: providing services to taxonomists for standard genome sequencing and annotation.</title>
        <authorList>
            <consortium name="The Broad Institute Genomics Platform"/>
            <consortium name="The Broad Institute Genome Sequencing Center for Infectious Disease"/>
            <person name="Wu L."/>
            <person name="Ma J."/>
        </authorList>
    </citation>
    <scope>NUCLEOTIDE SEQUENCE [LARGE SCALE GENOMIC DNA]</scope>
    <source>
        <strain evidence="4 5">JCM 14900</strain>
    </source>
</reference>